<name>A0A7M4DLM0_9MICO</name>
<evidence type="ECO:0000313" key="5">
    <source>
        <dbReference type="Proteomes" id="UP000419743"/>
    </source>
</evidence>
<dbReference type="Proteomes" id="UP000419743">
    <property type="component" value="Unassembled WGS sequence"/>
</dbReference>
<feature type="binding site" evidence="2">
    <location>
        <begin position="228"/>
        <end position="235"/>
    </location>
    <ligand>
        <name>ATP</name>
        <dbReference type="ChEBI" id="CHEBI:30616"/>
    </ligand>
</feature>
<dbReference type="GO" id="GO:0005524">
    <property type="term" value="F:ATP binding"/>
    <property type="evidence" value="ECO:0007669"/>
    <property type="project" value="UniProtKB-KW"/>
</dbReference>
<organism evidence="4 5">
    <name type="scientific">Occultella aeris</name>
    <dbReference type="NCBI Taxonomy" id="2761496"/>
    <lineage>
        <taxon>Bacteria</taxon>
        <taxon>Bacillati</taxon>
        <taxon>Actinomycetota</taxon>
        <taxon>Actinomycetes</taxon>
        <taxon>Micrococcales</taxon>
        <taxon>Ruaniaceae</taxon>
        <taxon>Occultella</taxon>
    </lineage>
</organism>
<sequence>MPWPPVAWEEHNWVPSDSGLLSRRMTRANNGAYRSAVPPGITALDVAIPAEVQTDAEEAALEISRFDSEAQHVLGDAEIAPIGAVLMRSESAASSQIENLTVGARQLALAELGEESSANARIVSANVAAMAAATDLAGDLSETAVLAMHAALMVHQPRVAPGRWRSEQVWIGGTDAGPHQASFVPPHHGLVPAAMADLMTFATRADLPTLPHAALAHAQFETIHPFPDGNGRTGRALIHAMVRRAGLTRRMTVPISAGLLADTGTYIEALTAYRGGDIVPIIGEITNATFRAVSNGRTLLSDLADIHGRWLETITARRGAAVWRAADLLIGQPVVTVRFVQHRLGVDFNTAQKALDRLEAASVVSQTVVGRKRNRTWHAREITQALDAFAERAGRRG</sequence>
<keyword evidence="2" id="KW-0547">Nucleotide-binding</keyword>
<evidence type="ECO:0000313" key="4">
    <source>
        <dbReference type="EMBL" id="VZO38192.1"/>
    </source>
</evidence>
<dbReference type="PANTHER" id="PTHR13504">
    <property type="entry name" value="FIDO DOMAIN-CONTAINING PROTEIN DDB_G0283145"/>
    <property type="match status" value="1"/>
</dbReference>
<dbReference type="Gene3D" id="1.10.3290.10">
    <property type="entry name" value="Fido-like domain"/>
    <property type="match status" value="1"/>
</dbReference>
<dbReference type="InterPro" id="IPR040198">
    <property type="entry name" value="Fido_containing"/>
</dbReference>
<evidence type="ECO:0000256" key="1">
    <source>
        <dbReference type="PIRSR" id="PIRSR640198-1"/>
    </source>
</evidence>
<dbReference type="PANTHER" id="PTHR13504:SF38">
    <property type="entry name" value="FIDO DOMAIN-CONTAINING PROTEIN"/>
    <property type="match status" value="1"/>
</dbReference>
<feature type="domain" description="Fido" evidence="3">
    <location>
        <begin position="140"/>
        <end position="287"/>
    </location>
</feature>
<evidence type="ECO:0000259" key="3">
    <source>
        <dbReference type="PROSITE" id="PS51459"/>
    </source>
</evidence>
<reference evidence="4 5" key="1">
    <citation type="submission" date="2019-11" db="EMBL/GenBank/DDBJ databases">
        <authorList>
            <person name="Criscuolo A."/>
        </authorList>
    </citation>
    <scope>NUCLEOTIDE SEQUENCE [LARGE SCALE GENOMIC DNA]</scope>
    <source>
        <strain evidence="4">CIP111667</strain>
    </source>
</reference>
<dbReference type="Pfam" id="PF02661">
    <property type="entry name" value="Fic"/>
    <property type="match status" value="1"/>
</dbReference>
<dbReference type="AlphaFoldDB" id="A0A7M4DLM0"/>
<accession>A0A7M4DLM0</accession>
<protein>
    <submittedName>
        <fullName evidence="4">Fic/DOC family protein</fullName>
    </submittedName>
</protein>
<feature type="active site" evidence="1">
    <location>
        <position position="224"/>
    </location>
</feature>
<dbReference type="InterPro" id="IPR003812">
    <property type="entry name" value="Fido"/>
</dbReference>
<dbReference type="PROSITE" id="PS51459">
    <property type="entry name" value="FIDO"/>
    <property type="match status" value="1"/>
</dbReference>
<evidence type="ECO:0000256" key="2">
    <source>
        <dbReference type="PIRSR" id="PIRSR640198-2"/>
    </source>
</evidence>
<gene>
    <name evidence="4" type="ORF">HALOF300_03037</name>
</gene>
<comment type="caution">
    <text evidence="4">The sequence shown here is derived from an EMBL/GenBank/DDBJ whole genome shotgun (WGS) entry which is preliminary data.</text>
</comment>
<dbReference type="RefSeq" id="WP_156741750.1">
    <property type="nucleotide sequence ID" value="NZ_CACRYJ010000046.1"/>
</dbReference>
<dbReference type="InterPro" id="IPR036597">
    <property type="entry name" value="Fido-like_dom_sf"/>
</dbReference>
<dbReference type="EMBL" id="CACRYJ010000046">
    <property type="protein sequence ID" value="VZO38192.1"/>
    <property type="molecule type" value="Genomic_DNA"/>
</dbReference>
<keyword evidence="2" id="KW-0067">ATP-binding</keyword>
<proteinExistence type="predicted"/>
<keyword evidence="5" id="KW-1185">Reference proteome</keyword>
<dbReference type="SUPFAM" id="SSF140931">
    <property type="entry name" value="Fic-like"/>
    <property type="match status" value="1"/>
</dbReference>